<feature type="compositionally biased region" description="Low complexity" evidence="1">
    <location>
        <begin position="420"/>
        <end position="448"/>
    </location>
</feature>
<organism evidence="3 4">
    <name type="scientific">Methylobacterium terricola</name>
    <dbReference type="NCBI Taxonomy" id="2583531"/>
    <lineage>
        <taxon>Bacteria</taxon>
        <taxon>Pseudomonadati</taxon>
        <taxon>Pseudomonadota</taxon>
        <taxon>Alphaproteobacteria</taxon>
        <taxon>Hyphomicrobiales</taxon>
        <taxon>Methylobacteriaceae</taxon>
        <taxon>Methylobacterium</taxon>
    </lineage>
</organism>
<name>A0A5C4LJJ3_9HYPH</name>
<evidence type="ECO:0000313" key="3">
    <source>
        <dbReference type="EMBL" id="TNC13648.1"/>
    </source>
</evidence>
<evidence type="ECO:0000313" key="4">
    <source>
        <dbReference type="Proteomes" id="UP000305267"/>
    </source>
</evidence>
<dbReference type="Gene3D" id="1.10.8.80">
    <property type="entry name" value="Magnesium chelatase subunit I, C-Terminal domain"/>
    <property type="match status" value="1"/>
</dbReference>
<dbReference type="Gene3D" id="3.40.50.410">
    <property type="entry name" value="von Willebrand factor, type A domain"/>
    <property type="match status" value="1"/>
</dbReference>
<evidence type="ECO:0000259" key="2">
    <source>
        <dbReference type="PROSITE" id="PS50234"/>
    </source>
</evidence>
<feature type="compositionally biased region" description="Basic residues" evidence="1">
    <location>
        <begin position="32"/>
        <end position="47"/>
    </location>
</feature>
<dbReference type="InterPro" id="IPR041628">
    <property type="entry name" value="ChlI/MoxR_AAA_lid"/>
</dbReference>
<dbReference type="SUPFAM" id="SSF52540">
    <property type="entry name" value="P-loop containing nucleoside triphosphate hydrolases"/>
    <property type="match status" value="1"/>
</dbReference>
<reference evidence="3 4" key="1">
    <citation type="submission" date="2019-06" db="EMBL/GenBank/DDBJ databases">
        <title>Genome of Methylobacterium sp. 17Sr1-39.</title>
        <authorList>
            <person name="Seo T."/>
        </authorList>
    </citation>
    <scope>NUCLEOTIDE SEQUENCE [LARGE SCALE GENOMIC DNA]</scope>
    <source>
        <strain evidence="3 4">17Sr1-39</strain>
    </source>
</reference>
<dbReference type="OrthoDB" id="9775079at2"/>
<dbReference type="InterPro" id="IPR036465">
    <property type="entry name" value="vWFA_dom_sf"/>
</dbReference>
<dbReference type="InterPro" id="IPR002035">
    <property type="entry name" value="VWF_A"/>
</dbReference>
<dbReference type="SUPFAM" id="SSF53300">
    <property type="entry name" value="vWA-like"/>
    <property type="match status" value="1"/>
</dbReference>
<dbReference type="Pfam" id="PF17863">
    <property type="entry name" value="AAA_lid_2"/>
    <property type="match status" value="1"/>
</dbReference>
<gene>
    <name evidence="3" type="ORF">FF100_12805</name>
</gene>
<dbReference type="Pfam" id="PF13519">
    <property type="entry name" value="VWA_2"/>
    <property type="match status" value="1"/>
</dbReference>
<dbReference type="NCBIfam" id="NF009943">
    <property type="entry name" value="PRK13406.1"/>
    <property type="match status" value="1"/>
</dbReference>
<comment type="caution">
    <text evidence="3">The sequence shown here is derived from an EMBL/GenBank/DDBJ whole genome shotgun (WGS) entry which is preliminary data.</text>
</comment>
<feature type="region of interest" description="Disordered" evidence="1">
    <location>
        <begin position="368"/>
        <end position="395"/>
    </location>
</feature>
<feature type="compositionally biased region" description="Basic and acidic residues" evidence="1">
    <location>
        <begin position="48"/>
        <end position="59"/>
    </location>
</feature>
<sequence>MGRRGGEARRADPRGAGAPARGRRAGRDPRSRRPPLPRARHRRPARRTHPDAHRPGAREPRRRRGRQPRPSARGRPELPEPSPAAQPARRGRIRGADRPGARRGSRVSAAPDPVGIEAGWSRACLAAALVALDPAGTGIVVRARPGPVREAWLARLHALLPAGAPVTRLPAGIADDALLGGLDLPATLRSGRPVAQAGLLARSHGGVMVAPMAERLGPATAARIAQALDTGTVEVARDGISARHPAQVGLVLLDEGEGEDEAVPAPLADRAAIHLDLDAVPPRGLAATPQPPSLAEARAVRPIVPEEAAETLCAVAARLGIASLRAPLLALRVARLHAALAGRERIADPDLGAAVALVLAPRGCAWAPDHAGAPDESPAAPPPDGDAAGPAGPASEADRILAAAAASLPPGLLARLAAGERPGSRLPGAGRSGAAAAAQRGRPVGARPGDPRRGRLALIETLRAAAPWQRLRRGEGEAGLRVTPEDLRIRRLIQRRETTTIFAVDASGSAALERLAEAKGAVESLLADCYVRRDRVALVAFRGKGADLLLAPTRSLVRAKRALASLPGGGGTPLAAGIAAAGKLAAAERRGGRSPVVLLLTDGRANIARSGQPGRALAAADALAAARVLAAEGTRALVIDTAARPQDAARALAAAMAARYLAMPQADAARLTRAVREAAPPG</sequence>
<dbReference type="PROSITE" id="PS50234">
    <property type="entry name" value="VWFA"/>
    <property type="match status" value="1"/>
</dbReference>
<dbReference type="Proteomes" id="UP000305267">
    <property type="component" value="Unassembled WGS sequence"/>
</dbReference>
<dbReference type="PANTHER" id="PTHR43473">
    <property type="entry name" value="MAGNESIUM-CHELATASE SUBUNIT CHLD, CHLOROPLASTIC"/>
    <property type="match status" value="1"/>
</dbReference>
<dbReference type="AlphaFoldDB" id="A0A5C4LJJ3"/>
<dbReference type="PANTHER" id="PTHR43473:SF2">
    <property type="entry name" value="MAGNESIUM-CHELATASE SUBUNIT CHLD, CHLOROPLASTIC"/>
    <property type="match status" value="1"/>
</dbReference>
<protein>
    <submittedName>
        <fullName evidence="3">Magnesium chelatase subunit D</fullName>
    </submittedName>
</protein>
<dbReference type="SMART" id="SM00327">
    <property type="entry name" value="VWA"/>
    <property type="match status" value="1"/>
</dbReference>
<evidence type="ECO:0000256" key="1">
    <source>
        <dbReference type="SAM" id="MobiDB-lite"/>
    </source>
</evidence>
<keyword evidence="4" id="KW-1185">Reference proteome</keyword>
<feature type="compositionally biased region" description="Low complexity" evidence="1">
    <location>
        <begin position="385"/>
        <end position="395"/>
    </location>
</feature>
<feature type="compositionally biased region" description="Basic and acidic residues" evidence="1">
    <location>
        <begin position="1"/>
        <end position="13"/>
    </location>
</feature>
<dbReference type="Gene3D" id="3.40.50.300">
    <property type="entry name" value="P-loop containing nucleotide triphosphate hydrolases"/>
    <property type="match status" value="1"/>
</dbReference>
<feature type="region of interest" description="Disordered" evidence="1">
    <location>
        <begin position="420"/>
        <end position="452"/>
    </location>
</feature>
<feature type="domain" description="VWFA" evidence="2">
    <location>
        <begin position="499"/>
        <end position="679"/>
    </location>
</feature>
<feature type="region of interest" description="Disordered" evidence="1">
    <location>
        <begin position="1"/>
        <end position="113"/>
    </location>
</feature>
<accession>A0A5C4LJJ3</accession>
<dbReference type="InterPro" id="IPR027417">
    <property type="entry name" value="P-loop_NTPase"/>
</dbReference>
<dbReference type="EMBL" id="VDDA01000004">
    <property type="protein sequence ID" value="TNC13648.1"/>
    <property type="molecule type" value="Genomic_DNA"/>
</dbReference>
<proteinExistence type="predicted"/>